<dbReference type="Proteomes" id="UP000724874">
    <property type="component" value="Unassembled WGS sequence"/>
</dbReference>
<organism evidence="1 2">
    <name type="scientific">Gymnopilus junonius</name>
    <name type="common">Spectacular rustgill mushroom</name>
    <name type="synonym">Gymnopilus spectabilis subsp. junonius</name>
    <dbReference type="NCBI Taxonomy" id="109634"/>
    <lineage>
        <taxon>Eukaryota</taxon>
        <taxon>Fungi</taxon>
        <taxon>Dikarya</taxon>
        <taxon>Basidiomycota</taxon>
        <taxon>Agaricomycotina</taxon>
        <taxon>Agaricomycetes</taxon>
        <taxon>Agaricomycetidae</taxon>
        <taxon>Agaricales</taxon>
        <taxon>Agaricineae</taxon>
        <taxon>Hymenogastraceae</taxon>
        <taxon>Gymnopilus</taxon>
    </lineage>
</organism>
<dbReference type="EMBL" id="JADNYJ010000104">
    <property type="protein sequence ID" value="KAF8885087.1"/>
    <property type="molecule type" value="Genomic_DNA"/>
</dbReference>
<sequence>LLPEIWLVVFPYLESSDLQSISLVCSNFRYMAQPILFSVLDTSPFLLSYNEMPILRPRKYFTRFLERLEHYKSPHIAHGVRHCWISPYPRSGF</sequence>
<feature type="non-terminal residue" evidence="1">
    <location>
        <position position="93"/>
    </location>
</feature>
<evidence type="ECO:0008006" key="3">
    <source>
        <dbReference type="Google" id="ProtNLM"/>
    </source>
</evidence>
<name>A0A9P5NGG8_GYMJU</name>
<dbReference type="AlphaFoldDB" id="A0A9P5NGG8"/>
<feature type="non-terminal residue" evidence="1">
    <location>
        <position position="1"/>
    </location>
</feature>
<proteinExistence type="predicted"/>
<dbReference type="OrthoDB" id="2864564at2759"/>
<dbReference type="SUPFAM" id="SSF81383">
    <property type="entry name" value="F-box domain"/>
    <property type="match status" value="1"/>
</dbReference>
<dbReference type="InterPro" id="IPR036047">
    <property type="entry name" value="F-box-like_dom_sf"/>
</dbReference>
<keyword evidence="2" id="KW-1185">Reference proteome</keyword>
<comment type="caution">
    <text evidence="1">The sequence shown here is derived from an EMBL/GenBank/DDBJ whole genome shotgun (WGS) entry which is preliminary data.</text>
</comment>
<protein>
    <recommendedName>
        <fullName evidence="3">F-box domain-containing protein</fullName>
    </recommendedName>
</protein>
<dbReference type="CDD" id="cd09917">
    <property type="entry name" value="F-box_SF"/>
    <property type="match status" value="1"/>
</dbReference>
<evidence type="ECO:0000313" key="1">
    <source>
        <dbReference type="EMBL" id="KAF8885087.1"/>
    </source>
</evidence>
<reference evidence="1" key="1">
    <citation type="submission" date="2020-11" db="EMBL/GenBank/DDBJ databases">
        <authorList>
            <consortium name="DOE Joint Genome Institute"/>
            <person name="Ahrendt S."/>
            <person name="Riley R."/>
            <person name="Andreopoulos W."/>
            <person name="LaButti K."/>
            <person name="Pangilinan J."/>
            <person name="Ruiz-duenas F.J."/>
            <person name="Barrasa J.M."/>
            <person name="Sanchez-Garcia M."/>
            <person name="Camarero S."/>
            <person name="Miyauchi S."/>
            <person name="Serrano A."/>
            <person name="Linde D."/>
            <person name="Babiker R."/>
            <person name="Drula E."/>
            <person name="Ayuso-Fernandez I."/>
            <person name="Pacheco R."/>
            <person name="Padilla G."/>
            <person name="Ferreira P."/>
            <person name="Barriuso J."/>
            <person name="Kellner H."/>
            <person name="Castanera R."/>
            <person name="Alfaro M."/>
            <person name="Ramirez L."/>
            <person name="Pisabarro A.G."/>
            <person name="Kuo A."/>
            <person name="Tritt A."/>
            <person name="Lipzen A."/>
            <person name="He G."/>
            <person name="Yan M."/>
            <person name="Ng V."/>
            <person name="Cullen D."/>
            <person name="Martin F."/>
            <person name="Rosso M.-N."/>
            <person name="Henrissat B."/>
            <person name="Hibbett D."/>
            <person name="Martinez A.T."/>
            <person name="Grigoriev I.V."/>
        </authorList>
    </citation>
    <scope>NUCLEOTIDE SEQUENCE</scope>
    <source>
        <strain evidence="1">AH 44721</strain>
    </source>
</reference>
<evidence type="ECO:0000313" key="2">
    <source>
        <dbReference type="Proteomes" id="UP000724874"/>
    </source>
</evidence>
<gene>
    <name evidence="1" type="ORF">CPB84DRAFT_1659539</name>
</gene>
<accession>A0A9P5NGG8</accession>